<dbReference type="EMBL" id="LT840185">
    <property type="protein sequence ID" value="SMF64974.1"/>
    <property type="molecule type" value="Genomic_DNA"/>
</dbReference>
<accession>A0A1X7G6K9</accession>
<organism evidence="2 3">
    <name type="scientific">Allosphingosinicella indica</name>
    <dbReference type="NCBI Taxonomy" id="941907"/>
    <lineage>
        <taxon>Bacteria</taxon>
        <taxon>Pseudomonadati</taxon>
        <taxon>Pseudomonadota</taxon>
        <taxon>Alphaproteobacteria</taxon>
        <taxon>Sphingomonadales</taxon>
        <taxon>Sphingomonadaceae</taxon>
        <taxon>Allosphingosinicella</taxon>
    </lineage>
</organism>
<reference evidence="3" key="1">
    <citation type="submission" date="2017-04" db="EMBL/GenBank/DDBJ databases">
        <authorList>
            <person name="Varghese N."/>
            <person name="Submissions S."/>
        </authorList>
    </citation>
    <scope>NUCLEOTIDE SEQUENCE [LARGE SCALE GENOMIC DNA]</scope>
    <source>
        <strain evidence="3">Dd16</strain>
    </source>
</reference>
<keyword evidence="3" id="KW-1185">Reference proteome</keyword>
<evidence type="ECO:0008006" key="4">
    <source>
        <dbReference type="Google" id="ProtNLM"/>
    </source>
</evidence>
<dbReference type="AlphaFoldDB" id="A0A1X7G6K9"/>
<protein>
    <recommendedName>
        <fullName evidence="4">Spore coat protein U domain-containing protein</fullName>
    </recommendedName>
</protein>
<dbReference type="RefSeq" id="WP_157123726.1">
    <property type="nucleotide sequence ID" value="NZ_LT840185.1"/>
</dbReference>
<evidence type="ECO:0000313" key="3">
    <source>
        <dbReference type="Proteomes" id="UP000192934"/>
    </source>
</evidence>
<dbReference type="STRING" id="941907.SAMN06295910_1267"/>
<name>A0A1X7G6K9_9SPHN</name>
<feature type="signal peptide" evidence="1">
    <location>
        <begin position="1"/>
        <end position="23"/>
    </location>
</feature>
<feature type="chain" id="PRO_5013276374" description="Spore coat protein U domain-containing protein" evidence="1">
    <location>
        <begin position="24"/>
        <end position="196"/>
    </location>
</feature>
<dbReference type="OrthoDB" id="7555753at2"/>
<gene>
    <name evidence="2" type="ORF">SAMN06295910_1267</name>
</gene>
<keyword evidence="1" id="KW-0732">Signal</keyword>
<dbReference type="Proteomes" id="UP000192934">
    <property type="component" value="Chromosome I"/>
</dbReference>
<proteinExistence type="predicted"/>
<sequence>MMKTLLRLSLAVSAGLTASAGFAQVVTDPIPESLERSIVFEGEATRACLIEAPTVDSQVNTRLDRAGGGVNVALSPTGFIDPETGVPRQSGISLSLPITCNTAHQLRIASREGALIREGAGTDTGAFRSRLDFDVEVNWAGITRTFSTQNSAQLIIPVPDAATGQASINISIPGGGAPLAAGQYGDTLIVEVEATS</sequence>
<evidence type="ECO:0000256" key="1">
    <source>
        <dbReference type="SAM" id="SignalP"/>
    </source>
</evidence>
<evidence type="ECO:0000313" key="2">
    <source>
        <dbReference type="EMBL" id="SMF64974.1"/>
    </source>
</evidence>